<keyword evidence="4" id="KW-1133">Transmembrane helix</keyword>
<keyword evidence="3" id="KW-0732">Signal</keyword>
<keyword evidence="5" id="KW-0472">Membrane</keyword>
<evidence type="ECO:0000256" key="5">
    <source>
        <dbReference type="ARBA" id="ARBA00023136"/>
    </source>
</evidence>
<reference evidence="7" key="1">
    <citation type="submission" date="2019-04" db="EMBL/GenBank/DDBJ databases">
        <authorList>
            <person name="Alioto T."/>
            <person name="Alioto T."/>
        </authorList>
    </citation>
    <scope>NUCLEOTIDE SEQUENCE [LARGE SCALE GENOMIC DNA]</scope>
</reference>
<name>A0A5E4CYR2_MARMO</name>
<evidence type="ECO:0000256" key="1">
    <source>
        <dbReference type="ARBA" id="ARBA00004479"/>
    </source>
</evidence>
<evidence type="ECO:0000256" key="6">
    <source>
        <dbReference type="ARBA" id="ARBA00023180"/>
    </source>
</evidence>
<evidence type="ECO:0000256" key="2">
    <source>
        <dbReference type="ARBA" id="ARBA00022692"/>
    </source>
</evidence>
<feature type="non-terminal residue" evidence="7">
    <location>
        <position position="100"/>
    </location>
</feature>
<keyword evidence="6" id="KW-0325">Glycoprotein</keyword>
<keyword evidence="2" id="KW-0812">Transmembrane</keyword>
<dbReference type="PANTHER" id="PTHR31386:SF2">
    <property type="entry name" value="SIMILAR TO RIKEN CDNA 2510039O18"/>
    <property type="match status" value="1"/>
</dbReference>
<protein>
    <submittedName>
        <fullName evidence="7">Uncharacterized protein</fullName>
    </submittedName>
</protein>
<organism evidence="7 8">
    <name type="scientific">Marmota monax</name>
    <name type="common">Woodchuck</name>
    <dbReference type="NCBI Taxonomy" id="9995"/>
    <lineage>
        <taxon>Eukaryota</taxon>
        <taxon>Metazoa</taxon>
        <taxon>Chordata</taxon>
        <taxon>Craniata</taxon>
        <taxon>Vertebrata</taxon>
        <taxon>Euteleostomi</taxon>
        <taxon>Mammalia</taxon>
        <taxon>Eutheria</taxon>
        <taxon>Euarchontoglires</taxon>
        <taxon>Glires</taxon>
        <taxon>Rodentia</taxon>
        <taxon>Sciuromorpha</taxon>
        <taxon>Sciuridae</taxon>
        <taxon>Xerinae</taxon>
        <taxon>Marmotini</taxon>
        <taxon>Marmota</taxon>
    </lineage>
</organism>
<evidence type="ECO:0000256" key="4">
    <source>
        <dbReference type="ARBA" id="ARBA00022989"/>
    </source>
</evidence>
<dbReference type="Pfam" id="PF10222">
    <property type="entry name" value="DUF2152"/>
    <property type="match status" value="1"/>
</dbReference>
<comment type="caution">
    <text evidence="7">The sequence shown here is derived from an EMBL/GenBank/DDBJ whole genome shotgun (WGS) entry which is preliminary data.</text>
</comment>
<dbReference type="AlphaFoldDB" id="A0A5E4CYR2"/>
<comment type="subcellular location">
    <subcellularLocation>
        <location evidence="1">Membrane</location>
        <topology evidence="1">Single-pass type I membrane protein</topology>
    </subcellularLocation>
</comment>
<dbReference type="PANTHER" id="PTHR31386">
    <property type="entry name" value="UNCHARACTERIZED PROTEIN KIAA2013"/>
    <property type="match status" value="1"/>
</dbReference>
<dbReference type="InterPro" id="IPR018795">
    <property type="entry name" value="K2013-like"/>
</dbReference>
<evidence type="ECO:0000313" key="7">
    <source>
        <dbReference type="EMBL" id="VTJ86161.1"/>
    </source>
</evidence>
<evidence type="ECO:0000256" key="3">
    <source>
        <dbReference type="ARBA" id="ARBA00022729"/>
    </source>
</evidence>
<proteinExistence type="predicted"/>
<evidence type="ECO:0000313" key="8">
    <source>
        <dbReference type="Proteomes" id="UP000335636"/>
    </source>
</evidence>
<keyword evidence="8" id="KW-1185">Reference proteome</keyword>
<gene>
    <name evidence="7" type="ORF">MONAX_5E035297</name>
</gene>
<dbReference type="GO" id="GO:0016020">
    <property type="term" value="C:membrane"/>
    <property type="evidence" value="ECO:0007669"/>
    <property type="project" value="UniProtKB-SubCell"/>
</dbReference>
<sequence length="100" mass="11360">MENHLQFQADQEVLHNSYALHGIRKNDHMELADTKGKPYLHVSMKSSSQPVKIFAYEASCLDNPVELTSACWSHTFSLMLIYKEYCPSSGARKTPVSEKL</sequence>
<accession>A0A5E4CYR2</accession>
<dbReference type="Proteomes" id="UP000335636">
    <property type="component" value="Unassembled WGS sequence"/>
</dbReference>
<dbReference type="EMBL" id="CABDUW010002277">
    <property type="protein sequence ID" value="VTJ86161.1"/>
    <property type="molecule type" value="Genomic_DNA"/>
</dbReference>